<name>L7UP19_MYXSD</name>
<gene>
    <name evidence="1" type="ordered locus">MYSTI_08046</name>
</gene>
<sequence>MLSFLKNNPLTNILKKPLEIVGKVAETVSKVAGGIANIGQQALNFLNKPASEAIAPITNKISEQVKKIPFLGKFLAPVVEGLMKQGATALLGSGPIGGIGAMAQVTSKVSDLTNLAQGVRTAADKVGAFANNPLGQMNLQNIMAHQHAALIR</sequence>
<dbReference type="AlphaFoldDB" id="L7UP19"/>
<dbReference type="KEGG" id="msd:MYSTI_08046"/>
<accession>L7UP19</accession>
<dbReference type="Proteomes" id="UP000011131">
    <property type="component" value="Chromosome"/>
</dbReference>
<dbReference type="RefSeq" id="WP_015353565.1">
    <property type="nucleotide sequence ID" value="NC_020126.1"/>
</dbReference>
<dbReference type="PATRIC" id="fig|1278073.3.peg.8189"/>
<keyword evidence="2" id="KW-1185">Reference proteome</keyword>
<dbReference type="HOGENOM" id="CLU_1804104_0_0_7"/>
<dbReference type="eggNOG" id="ENOG5031D3H">
    <property type="taxonomic scope" value="Bacteria"/>
</dbReference>
<dbReference type="EMBL" id="CP004025">
    <property type="protein sequence ID" value="AGC49312.1"/>
    <property type="molecule type" value="Genomic_DNA"/>
</dbReference>
<reference evidence="1 2" key="1">
    <citation type="journal article" date="2013" name="Genome Announc.">
        <title>Complete genome sequence of Myxococcus stipitatus strain DSM 14675, a fruiting myxobacterium.</title>
        <authorList>
            <person name="Huntley S."/>
            <person name="Kneip S."/>
            <person name="Treuner-Lange A."/>
            <person name="Sogaard-Andersen L."/>
        </authorList>
    </citation>
    <scope>NUCLEOTIDE SEQUENCE [LARGE SCALE GENOMIC DNA]</scope>
    <source>
        <strain evidence="2">DSM 14675 / JCM 12634 / Mx s8</strain>
    </source>
</reference>
<evidence type="ECO:0000313" key="1">
    <source>
        <dbReference type="EMBL" id="AGC49312.1"/>
    </source>
</evidence>
<organism evidence="1 2">
    <name type="scientific">Myxococcus stipitatus (strain DSM 14675 / JCM 12634 / Mx s8)</name>
    <dbReference type="NCBI Taxonomy" id="1278073"/>
    <lineage>
        <taxon>Bacteria</taxon>
        <taxon>Pseudomonadati</taxon>
        <taxon>Myxococcota</taxon>
        <taxon>Myxococcia</taxon>
        <taxon>Myxococcales</taxon>
        <taxon>Cystobacterineae</taxon>
        <taxon>Myxococcaceae</taxon>
        <taxon>Myxococcus</taxon>
    </lineage>
</organism>
<evidence type="ECO:0000313" key="2">
    <source>
        <dbReference type="Proteomes" id="UP000011131"/>
    </source>
</evidence>
<proteinExistence type="predicted"/>
<protein>
    <submittedName>
        <fullName evidence="1">Uncharacterized protein</fullName>
    </submittedName>
</protein>